<sequence length="24" mass="2863">MIWTHPILPLSLYLTFVTLKDDFV</sequence>
<proteinExistence type="predicted"/>
<accession>A0ABD3QD95</accession>
<reference evidence="1 2" key="1">
    <citation type="submission" date="2024-10" db="EMBL/GenBank/DDBJ databases">
        <title>Updated reference genomes for cyclostephanoid diatoms.</title>
        <authorList>
            <person name="Roberts W.R."/>
            <person name="Alverson A.J."/>
        </authorList>
    </citation>
    <scope>NUCLEOTIDE SEQUENCE [LARGE SCALE GENOMIC DNA]</scope>
    <source>
        <strain evidence="1 2">AJA010-31</strain>
    </source>
</reference>
<protein>
    <submittedName>
        <fullName evidence="1">Uncharacterized protein</fullName>
    </submittedName>
</protein>
<dbReference type="AlphaFoldDB" id="A0ABD3QD95"/>
<evidence type="ECO:0000313" key="1">
    <source>
        <dbReference type="EMBL" id="KAL3797466.1"/>
    </source>
</evidence>
<comment type="caution">
    <text evidence="1">The sequence shown here is derived from an EMBL/GenBank/DDBJ whole genome shotgun (WGS) entry which is preliminary data.</text>
</comment>
<keyword evidence="2" id="KW-1185">Reference proteome</keyword>
<evidence type="ECO:0000313" key="2">
    <source>
        <dbReference type="Proteomes" id="UP001530400"/>
    </source>
</evidence>
<gene>
    <name evidence="1" type="ORF">ACHAWO_000666</name>
</gene>
<name>A0ABD3QD95_9STRA</name>
<organism evidence="1 2">
    <name type="scientific">Cyclotella atomus</name>
    <dbReference type="NCBI Taxonomy" id="382360"/>
    <lineage>
        <taxon>Eukaryota</taxon>
        <taxon>Sar</taxon>
        <taxon>Stramenopiles</taxon>
        <taxon>Ochrophyta</taxon>
        <taxon>Bacillariophyta</taxon>
        <taxon>Coscinodiscophyceae</taxon>
        <taxon>Thalassiosirophycidae</taxon>
        <taxon>Stephanodiscales</taxon>
        <taxon>Stephanodiscaceae</taxon>
        <taxon>Cyclotella</taxon>
    </lineage>
</organism>
<dbReference type="EMBL" id="JALLPJ020000254">
    <property type="protein sequence ID" value="KAL3797466.1"/>
    <property type="molecule type" value="Genomic_DNA"/>
</dbReference>
<dbReference type="Proteomes" id="UP001530400">
    <property type="component" value="Unassembled WGS sequence"/>
</dbReference>